<evidence type="ECO:0000313" key="2">
    <source>
        <dbReference type="Proteomes" id="UP000620262"/>
    </source>
</evidence>
<evidence type="ECO:0000313" key="1">
    <source>
        <dbReference type="EMBL" id="MBE1505854.1"/>
    </source>
</evidence>
<keyword evidence="2" id="KW-1185">Reference proteome</keyword>
<reference evidence="1 2" key="1">
    <citation type="submission" date="2020-10" db="EMBL/GenBank/DDBJ databases">
        <title>Sequencing the genomes of 1000 actinobacteria strains.</title>
        <authorList>
            <person name="Klenk H.-P."/>
        </authorList>
    </citation>
    <scope>NUCLEOTIDE SEQUENCE [LARGE SCALE GENOMIC DNA]</scope>
    <source>
        <strain evidence="1 2">DSM 7307</strain>
    </source>
</reference>
<dbReference type="Proteomes" id="UP000620262">
    <property type="component" value="Unassembled WGS sequence"/>
</dbReference>
<comment type="caution">
    <text evidence="1">The sequence shown here is derived from an EMBL/GenBank/DDBJ whole genome shotgun (WGS) entry which is preliminary data.</text>
</comment>
<gene>
    <name evidence="1" type="ORF">H4W29_003035</name>
</gene>
<proteinExistence type="predicted"/>
<organism evidence="1 2">
    <name type="scientific">Rhizobium viscosum</name>
    <name type="common">Arthrobacter viscosus</name>
    <dbReference type="NCBI Taxonomy" id="1673"/>
    <lineage>
        <taxon>Bacteria</taxon>
        <taxon>Pseudomonadati</taxon>
        <taxon>Pseudomonadota</taxon>
        <taxon>Alphaproteobacteria</taxon>
        <taxon>Hyphomicrobiales</taxon>
        <taxon>Rhizobiaceae</taxon>
        <taxon>Rhizobium/Agrobacterium group</taxon>
        <taxon>Rhizobium</taxon>
    </lineage>
</organism>
<protein>
    <submittedName>
        <fullName evidence="1">Uncharacterized protein</fullName>
    </submittedName>
</protein>
<accession>A0ABR9IRN3</accession>
<dbReference type="EMBL" id="JADBEC010000001">
    <property type="protein sequence ID" value="MBE1505854.1"/>
    <property type="molecule type" value="Genomic_DNA"/>
</dbReference>
<name>A0ABR9IRN3_RHIVS</name>
<sequence length="99" mass="11341">MNKFSLWAQTIVRLELQHFSQQTAIISSNHQGDVMDCQAIEESRSPAREALITTVIRRLAGGIGSRMPRLDMDAMPDRIKRDLGFLDGRDPHYEDDRSR</sequence>